<dbReference type="Pfam" id="PF23598">
    <property type="entry name" value="LRR_14"/>
    <property type="match status" value="1"/>
</dbReference>
<keyword evidence="5" id="KW-0808">Transferase</keyword>
<feature type="compositionally biased region" description="Basic and acidic residues" evidence="9">
    <location>
        <begin position="457"/>
        <end position="509"/>
    </location>
</feature>
<dbReference type="InterPro" id="IPR001611">
    <property type="entry name" value="Leu-rich_rpt"/>
</dbReference>
<feature type="compositionally biased region" description="Acidic residues" evidence="9">
    <location>
        <begin position="725"/>
        <end position="736"/>
    </location>
</feature>
<organism evidence="12 13">
    <name type="scientific">Streblomastix strix</name>
    <dbReference type="NCBI Taxonomy" id="222440"/>
    <lineage>
        <taxon>Eukaryota</taxon>
        <taxon>Metamonada</taxon>
        <taxon>Preaxostyla</taxon>
        <taxon>Oxymonadida</taxon>
        <taxon>Streblomastigidae</taxon>
        <taxon>Streblomastix</taxon>
    </lineage>
</organism>
<feature type="domain" description="WW" evidence="10">
    <location>
        <begin position="205"/>
        <end position="226"/>
    </location>
</feature>
<dbReference type="InterPro" id="IPR036020">
    <property type="entry name" value="WW_dom_sf"/>
</dbReference>
<evidence type="ECO:0000256" key="5">
    <source>
        <dbReference type="ARBA" id="ARBA00022679"/>
    </source>
</evidence>
<proteinExistence type="predicted"/>
<dbReference type="InterPro" id="IPR055414">
    <property type="entry name" value="LRR_R13L4/SHOC2-like"/>
</dbReference>
<evidence type="ECO:0000313" key="12">
    <source>
        <dbReference type="EMBL" id="KAA6399330.1"/>
    </source>
</evidence>
<dbReference type="Gene3D" id="3.80.10.10">
    <property type="entry name" value="Ribonuclease Inhibitor"/>
    <property type="match status" value="1"/>
</dbReference>
<dbReference type="UniPathway" id="UPA00143"/>
<evidence type="ECO:0000256" key="2">
    <source>
        <dbReference type="ARBA" id="ARBA00004906"/>
    </source>
</evidence>
<dbReference type="InterPro" id="IPR000569">
    <property type="entry name" value="HECT_dom"/>
</dbReference>
<dbReference type="Pfam" id="PF00632">
    <property type="entry name" value="HECT"/>
    <property type="match status" value="1"/>
</dbReference>
<gene>
    <name evidence="12" type="ORF">EZS28_005143</name>
</gene>
<dbReference type="EMBL" id="SNRW01000774">
    <property type="protein sequence ID" value="KAA6399330.1"/>
    <property type="molecule type" value="Genomic_DNA"/>
</dbReference>
<evidence type="ECO:0000313" key="13">
    <source>
        <dbReference type="Proteomes" id="UP000324800"/>
    </source>
</evidence>
<comment type="catalytic activity">
    <reaction evidence="1">
        <text>S-ubiquitinyl-[E2 ubiquitin-conjugating enzyme]-L-cysteine + [acceptor protein]-L-lysine = [E2 ubiquitin-conjugating enzyme]-L-cysteine + N(6)-ubiquitinyl-[acceptor protein]-L-lysine.</text>
        <dbReference type="EC" id="2.3.2.26"/>
    </reaction>
</comment>
<dbReference type="PROSITE" id="PS50020">
    <property type="entry name" value="WW_DOMAIN_2"/>
    <property type="match status" value="1"/>
</dbReference>
<dbReference type="PANTHER" id="PTHR11254">
    <property type="entry name" value="HECT DOMAIN UBIQUITIN-PROTEIN LIGASE"/>
    <property type="match status" value="1"/>
</dbReference>
<feature type="compositionally biased region" description="Polar residues" evidence="9">
    <location>
        <begin position="375"/>
        <end position="392"/>
    </location>
</feature>
<dbReference type="Gene3D" id="3.30.2410.10">
    <property type="entry name" value="Hect, E3 ligase catalytic domain"/>
    <property type="match status" value="1"/>
</dbReference>
<evidence type="ECO:0000256" key="1">
    <source>
        <dbReference type="ARBA" id="ARBA00000885"/>
    </source>
</evidence>
<dbReference type="PROSITE" id="PS50237">
    <property type="entry name" value="HECT"/>
    <property type="match status" value="1"/>
</dbReference>
<protein>
    <recommendedName>
        <fullName evidence="3">HECT-type E3 ubiquitin transferase</fullName>
        <ecNumber evidence="3">2.3.2.26</ecNumber>
    </recommendedName>
</protein>
<evidence type="ECO:0000256" key="3">
    <source>
        <dbReference type="ARBA" id="ARBA00012485"/>
    </source>
</evidence>
<dbReference type="CDD" id="cd00201">
    <property type="entry name" value="WW"/>
    <property type="match status" value="1"/>
</dbReference>
<comment type="pathway">
    <text evidence="2">Protein modification; protein ubiquitination.</text>
</comment>
<feature type="active site" description="Glycyl thioester intermediate" evidence="8">
    <location>
        <position position="1038"/>
    </location>
</feature>
<feature type="compositionally biased region" description="Polar residues" evidence="9">
    <location>
        <begin position="766"/>
        <end position="778"/>
    </location>
</feature>
<dbReference type="Proteomes" id="UP000324800">
    <property type="component" value="Unassembled WGS sequence"/>
</dbReference>
<reference evidence="12 13" key="1">
    <citation type="submission" date="2019-03" db="EMBL/GenBank/DDBJ databases">
        <title>Single cell metagenomics reveals metabolic interactions within the superorganism composed of flagellate Streblomastix strix and complex community of Bacteroidetes bacteria on its surface.</title>
        <authorList>
            <person name="Treitli S.C."/>
            <person name="Kolisko M."/>
            <person name="Husnik F."/>
            <person name="Keeling P."/>
            <person name="Hampl V."/>
        </authorList>
    </citation>
    <scope>NUCLEOTIDE SEQUENCE [LARGE SCALE GENOMIC DNA]</scope>
    <source>
        <strain evidence="12">ST1C</strain>
    </source>
</reference>
<feature type="compositionally biased region" description="Low complexity" evidence="9">
    <location>
        <begin position="446"/>
        <end position="455"/>
    </location>
</feature>
<dbReference type="GO" id="GO:0005737">
    <property type="term" value="C:cytoplasm"/>
    <property type="evidence" value="ECO:0007669"/>
    <property type="project" value="TreeGrafter"/>
</dbReference>
<evidence type="ECO:0000259" key="10">
    <source>
        <dbReference type="PROSITE" id="PS50020"/>
    </source>
</evidence>
<feature type="compositionally biased region" description="Basic residues" evidence="9">
    <location>
        <begin position="751"/>
        <end position="762"/>
    </location>
</feature>
<dbReference type="OrthoDB" id="423283at2759"/>
<dbReference type="Gene3D" id="2.20.70.10">
    <property type="match status" value="1"/>
</dbReference>
<keyword evidence="6" id="KW-0677">Repeat</keyword>
<dbReference type="InterPro" id="IPR032675">
    <property type="entry name" value="LRR_dom_sf"/>
</dbReference>
<dbReference type="SMART" id="SM00364">
    <property type="entry name" value="LRR_BAC"/>
    <property type="match status" value="5"/>
</dbReference>
<feature type="compositionally biased region" description="Basic and acidic residues" evidence="9">
    <location>
        <begin position="737"/>
        <end position="750"/>
    </location>
</feature>
<dbReference type="AlphaFoldDB" id="A0A5J4WWP0"/>
<dbReference type="SUPFAM" id="SSF56204">
    <property type="entry name" value="Hect, E3 ligase catalytic domain"/>
    <property type="match status" value="1"/>
</dbReference>
<evidence type="ECO:0000256" key="7">
    <source>
        <dbReference type="ARBA" id="ARBA00022786"/>
    </source>
</evidence>
<dbReference type="InterPro" id="IPR001202">
    <property type="entry name" value="WW_dom"/>
</dbReference>
<dbReference type="SUPFAM" id="SSF51045">
    <property type="entry name" value="WW domain"/>
    <property type="match status" value="1"/>
</dbReference>
<evidence type="ECO:0000256" key="8">
    <source>
        <dbReference type="PROSITE-ProRule" id="PRU00104"/>
    </source>
</evidence>
<dbReference type="Gene3D" id="3.90.1750.10">
    <property type="entry name" value="Hect, E3 ligase catalytic domains"/>
    <property type="match status" value="1"/>
</dbReference>
<name>A0A5J4WWP0_9EUKA</name>
<dbReference type="FunFam" id="3.30.2410.10:FF:000009">
    <property type="entry name" value="Probable E3 ubiquitin-protein ligase HECTD2"/>
    <property type="match status" value="1"/>
</dbReference>
<dbReference type="InterPro" id="IPR050409">
    <property type="entry name" value="E3_ubiq-protein_ligase"/>
</dbReference>
<keyword evidence="7 8" id="KW-0833">Ubl conjugation pathway</keyword>
<feature type="region of interest" description="Disordered" evidence="9">
    <location>
        <begin position="724"/>
        <end position="778"/>
    </location>
</feature>
<feature type="compositionally biased region" description="Basic and acidic residues" evidence="9">
    <location>
        <begin position="548"/>
        <end position="587"/>
    </location>
</feature>
<accession>A0A5J4WWP0</accession>
<feature type="domain" description="HECT" evidence="11">
    <location>
        <begin position="668"/>
        <end position="1068"/>
    </location>
</feature>
<dbReference type="PANTHER" id="PTHR11254:SF440">
    <property type="entry name" value="E3 UBIQUITIN-PROTEIN LIGASE NEDD-4"/>
    <property type="match status" value="1"/>
</dbReference>
<dbReference type="GO" id="GO:0006511">
    <property type="term" value="P:ubiquitin-dependent protein catabolic process"/>
    <property type="evidence" value="ECO:0007669"/>
    <property type="project" value="TreeGrafter"/>
</dbReference>
<feature type="compositionally biased region" description="Polar residues" evidence="9">
    <location>
        <begin position="510"/>
        <end position="539"/>
    </location>
</feature>
<sequence>MGQTIGKHVTGQDIDLNKVVLADEALIEFPNNVFNDLTVQYLDISNNQLKDLPKSIGMLVQLIFLNARNNKITDIPIEIKNLKFLQILNLSGNRLQRIPDCFEDFNNLQLIDLSDNQLSVVPESLGACQNLTDILVQKNRITDFPNQLGNCKSLKRFTFNHNVYLNMTFSKFKELDATINAQHIVSFLEYRRLHNLNSRFFMKFNEGRVYYLDHVLQRTSWIDPRFYEYVRTLHCDDRVEFNMEEDSYSYPVDLTITSVQQGIKKMMELEKKTLDMKLIKNLSAGSGQAMTASAQRHIEDELRLIEQLISPQHGVIKMNDLSPTFQSILRFEIEMSCSRENCTGKTSQLCPYRLCNACCRNPHCQYHNIREDGIQQPNMKSAQGKRSNSGSITREEFIRRKKLEQEQARQYKQQQQQRQIRKQDRARQALVNQQGKRIQQRESNEDINSQSSESESQNERYTPRQGRDSIKLVQDKRIKHNQQKEGKKRDNEIRIHSDKRSNKRSDKQNSRNSQVLSPRNERQNTPTSPTRSLSPQDTHIQSSSSINEQRRSSHQDHSQRQSDRNDRRNINNDTTSHEQERRERNERQQSQQSSSAQQQPPVVYGPPSILPPCNIDIQMPFVQRMQELRAYLSLCRGKEPQKWSEKPRMRCFVNRTSLLEDSFSVFMNASVEKMKLRLNVQFAGEDGIDYGGLTREWFSMIMPEITNPEYALFSSGAAEMSSMFADEEEGDDEADQGDEKSKDKTGDNIGKHKSSGSHKKKTSVSQGQQDTNQGSYSFPTVGGSNPYVYHINPLSSINPDHLHYFRFVGRVLGKALFENQLVNVHFSPLIYKTLLNQPFQLRDLEEVDTELYKSLIYVTENDPSDLQLDFTTNEREFDVVRVVELKLGGKDILVTERNKDEYVKLMIAHKLSYKVHHQMKAMQRGFADVVPEACMHSFSAAELELLLCGTSRIDLIDWRKNTDYTGGYKSDSPQITFFWQVVEEMEDDERAKLLQFVTGTTRLPPGGFAKLIGSSGPRRFTIFRSQKPLTFLPSSHSCFNQLDLPVYPSKSILAQRLNTALQEGSTGFYDR</sequence>
<dbReference type="InterPro" id="IPR035983">
    <property type="entry name" value="Hect_E3_ubiquitin_ligase"/>
</dbReference>
<dbReference type="InterPro" id="IPR003591">
    <property type="entry name" value="Leu-rich_rpt_typical-subtyp"/>
</dbReference>
<dbReference type="SUPFAM" id="SSF52047">
    <property type="entry name" value="RNI-like"/>
    <property type="match status" value="1"/>
</dbReference>
<dbReference type="CDD" id="cd00078">
    <property type="entry name" value="HECTc"/>
    <property type="match status" value="1"/>
</dbReference>
<dbReference type="EC" id="2.3.2.26" evidence="3"/>
<keyword evidence="4" id="KW-0433">Leucine-rich repeat</keyword>
<dbReference type="GO" id="GO:0016567">
    <property type="term" value="P:protein ubiquitination"/>
    <property type="evidence" value="ECO:0007669"/>
    <property type="project" value="UniProtKB-UniPathway"/>
</dbReference>
<feature type="compositionally biased region" description="Basic and acidic residues" evidence="9">
    <location>
        <begin position="393"/>
        <end position="409"/>
    </location>
</feature>
<feature type="region of interest" description="Disordered" evidence="9">
    <location>
        <begin position="375"/>
        <end position="607"/>
    </location>
</feature>
<dbReference type="PROSITE" id="PS51450">
    <property type="entry name" value="LRR"/>
    <property type="match status" value="1"/>
</dbReference>
<evidence type="ECO:0000256" key="6">
    <source>
        <dbReference type="ARBA" id="ARBA00022737"/>
    </source>
</evidence>
<dbReference type="GO" id="GO:0061630">
    <property type="term" value="F:ubiquitin protein ligase activity"/>
    <property type="evidence" value="ECO:0007669"/>
    <property type="project" value="UniProtKB-EC"/>
</dbReference>
<evidence type="ECO:0000259" key="11">
    <source>
        <dbReference type="PROSITE" id="PS50237"/>
    </source>
</evidence>
<feature type="compositionally biased region" description="Low complexity" evidence="9">
    <location>
        <begin position="588"/>
        <end position="599"/>
    </location>
</feature>
<evidence type="ECO:0000256" key="4">
    <source>
        <dbReference type="ARBA" id="ARBA00022614"/>
    </source>
</evidence>
<comment type="caution">
    <text evidence="12">The sequence shown here is derived from an EMBL/GenBank/DDBJ whole genome shotgun (WGS) entry which is preliminary data.</text>
</comment>
<evidence type="ECO:0000256" key="9">
    <source>
        <dbReference type="SAM" id="MobiDB-lite"/>
    </source>
</evidence>
<dbReference type="SMART" id="SM00119">
    <property type="entry name" value="HECTc"/>
    <property type="match status" value="1"/>
</dbReference>
<dbReference type="SMART" id="SM00369">
    <property type="entry name" value="LRR_TYP"/>
    <property type="match status" value="3"/>
</dbReference>